<comment type="caution">
    <text evidence="1">The sequence shown here is derived from an EMBL/GenBank/DDBJ whole genome shotgun (WGS) entry which is preliminary data.</text>
</comment>
<evidence type="ECO:0000313" key="1">
    <source>
        <dbReference type="EMBL" id="GFN01786.1"/>
    </source>
</evidence>
<proteinExistence type="predicted"/>
<dbReference type="Proteomes" id="UP000498740">
    <property type="component" value="Unassembled WGS sequence"/>
</dbReference>
<protein>
    <submittedName>
        <fullName evidence="1">Uncharacterized protein</fullName>
    </submittedName>
</protein>
<organism evidence="1 2">
    <name type="scientific">Streptomyces microflavus</name>
    <name type="common">Streptomyces lipmanii</name>
    <dbReference type="NCBI Taxonomy" id="1919"/>
    <lineage>
        <taxon>Bacteria</taxon>
        <taxon>Bacillati</taxon>
        <taxon>Actinomycetota</taxon>
        <taxon>Actinomycetes</taxon>
        <taxon>Kitasatosporales</taxon>
        <taxon>Streptomycetaceae</taxon>
        <taxon>Streptomyces</taxon>
    </lineage>
</organism>
<sequence length="134" mass="14106">MHAPRVMDLHDEMRPRYSVETGPRYAVVPHGVLPPPAPPGPAVLSGAAQPCHRVGISTVPPPGGKRAVSPVRAPLCSDAYACGTVRSLSGLDQVIDASCGTPLNQELKYAPEVFAPTVHLSVLICHAHVPHEAM</sequence>
<gene>
    <name evidence="1" type="ORF">Smic_03420</name>
</gene>
<accession>A0A7J0CH39</accession>
<dbReference type="EMBL" id="BLWD01000001">
    <property type="protein sequence ID" value="GFN01786.1"/>
    <property type="molecule type" value="Genomic_DNA"/>
</dbReference>
<dbReference type="AlphaFoldDB" id="A0A7J0CH39"/>
<reference evidence="1 2" key="1">
    <citation type="submission" date="2020-05" db="EMBL/GenBank/DDBJ databases">
        <title>Whole genome shotgun sequence of Streptomyces microflavus NBRC 13062.</title>
        <authorList>
            <person name="Komaki H."/>
            <person name="Tamura T."/>
        </authorList>
    </citation>
    <scope>NUCLEOTIDE SEQUENCE [LARGE SCALE GENOMIC DNA]</scope>
    <source>
        <strain evidence="1 2">NBRC 13062</strain>
    </source>
</reference>
<evidence type="ECO:0000313" key="2">
    <source>
        <dbReference type="Proteomes" id="UP000498740"/>
    </source>
</evidence>
<name>A0A7J0CH39_STRMI</name>